<evidence type="ECO:0000313" key="2">
    <source>
        <dbReference type="EMBL" id="MBS4224253.1"/>
    </source>
</evidence>
<dbReference type="Proteomes" id="UP000676456">
    <property type="component" value="Unassembled WGS sequence"/>
</dbReference>
<dbReference type="RefSeq" id="WP_213099280.1">
    <property type="nucleotide sequence ID" value="NZ_JAGYPK010000003.1"/>
</dbReference>
<comment type="caution">
    <text evidence="2">The sequence shown here is derived from an EMBL/GenBank/DDBJ whole genome shotgun (WGS) entry which is preliminary data.</text>
</comment>
<keyword evidence="1" id="KW-0812">Transmembrane</keyword>
<sequence>MAKRSLTGSKHNKPAADFEEMERSIPFQELLAAKRRFLIPSIILFFGLYLLFPILISYTNVLDKPAIGDISWTWIYALLLFVMTWVLATIYMKKAAGFDRMAEKVWKEEVHVEGRKAR</sequence>
<gene>
    <name evidence="2" type="ORF">KHA91_16150</name>
</gene>
<dbReference type="EMBL" id="JAGYPN010000003">
    <property type="protein sequence ID" value="MBS4224253.1"/>
    <property type="molecule type" value="Genomic_DNA"/>
</dbReference>
<evidence type="ECO:0000313" key="3">
    <source>
        <dbReference type="Proteomes" id="UP000676456"/>
    </source>
</evidence>
<proteinExistence type="predicted"/>
<accession>A0A942USK5</accession>
<dbReference type="PANTHER" id="PTHR38441">
    <property type="entry name" value="INTEGRAL MEMBRANE PROTEIN-RELATED"/>
    <property type="match status" value="1"/>
</dbReference>
<reference evidence="2 3" key="1">
    <citation type="submission" date="2021-05" db="EMBL/GenBank/DDBJ databases">
        <title>Novel Bacillus species.</title>
        <authorList>
            <person name="Liu G."/>
        </authorList>
    </citation>
    <scope>NUCLEOTIDE SEQUENCE [LARGE SCALE GENOMIC DNA]</scope>
    <source>
        <strain evidence="2 3">FJAT-49682</strain>
    </source>
</reference>
<feature type="transmembrane region" description="Helical" evidence="1">
    <location>
        <begin position="70"/>
        <end position="91"/>
    </location>
</feature>
<name>A0A942USK5_9BACI</name>
<dbReference type="AlphaFoldDB" id="A0A942USK5"/>
<dbReference type="InterPro" id="IPR007436">
    <property type="entry name" value="DUF485"/>
</dbReference>
<keyword evidence="1" id="KW-1133">Transmembrane helix</keyword>
<feature type="transmembrane region" description="Helical" evidence="1">
    <location>
        <begin position="37"/>
        <end position="58"/>
    </location>
</feature>
<dbReference type="PANTHER" id="PTHR38441:SF1">
    <property type="entry name" value="MEMBRANE PROTEIN"/>
    <property type="match status" value="1"/>
</dbReference>
<evidence type="ECO:0000256" key="1">
    <source>
        <dbReference type="SAM" id="Phobius"/>
    </source>
</evidence>
<keyword evidence="3" id="KW-1185">Reference proteome</keyword>
<dbReference type="Pfam" id="PF04341">
    <property type="entry name" value="DUF485"/>
    <property type="match status" value="1"/>
</dbReference>
<keyword evidence="1" id="KW-0472">Membrane</keyword>
<organism evidence="2 3">
    <name type="scientific">Lederbergia citrea</name>
    <dbReference type="NCBI Taxonomy" id="2833581"/>
    <lineage>
        <taxon>Bacteria</taxon>
        <taxon>Bacillati</taxon>
        <taxon>Bacillota</taxon>
        <taxon>Bacilli</taxon>
        <taxon>Bacillales</taxon>
        <taxon>Bacillaceae</taxon>
        <taxon>Lederbergia</taxon>
    </lineage>
</organism>
<protein>
    <submittedName>
        <fullName evidence="2">DUF485 domain-containing protein</fullName>
    </submittedName>
</protein>